<comment type="caution">
    <text evidence="2">The sequence shown here is derived from an EMBL/GenBank/DDBJ whole genome shotgun (WGS) entry which is preliminary data.</text>
</comment>
<dbReference type="OrthoDB" id="4987374at2759"/>
<gene>
    <name evidence="2" type="ORF">B0J15DRAFT_591511</name>
</gene>
<accession>A0A9P9KZT5</accession>
<evidence type="ECO:0000256" key="1">
    <source>
        <dbReference type="SAM" id="Phobius"/>
    </source>
</evidence>
<dbReference type="AlphaFoldDB" id="A0A9P9KZT5"/>
<reference evidence="2" key="1">
    <citation type="journal article" date="2021" name="Nat. Commun.">
        <title>Genetic determinants of endophytism in the Arabidopsis root mycobiome.</title>
        <authorList>
            <person name="Mesny F."/>
            <person name="Miyauchi S."/>
            <person name="Thiergart T."/>
            <person name="Pickel B."/>
            <person name="Atanasova L."/>
            <person name="Karlsson M."/>
            <person name="Huettel B."/>
            <person name="Barry K.W."/>
            <person name="Haridas S."/>
            <person name="Chen C."/>
            <person name="Bauer D."/>
            <person name="Andreopoulos W."/>
            <person name="Pangilinan J."/>
            <person name="LaButti K."/>
            <person name="Riley R."/>
            <person name="Lipzen A."/>
            <person name="Clum A."/>
            <person name="Drula E."/>
            <person name="Henrissat B."/>
            <person name="Kohler A."/>
            <person name="Grigoriev I.V."/>
            <person name="Martin F.M."/>
            <person name="Hacquard S."/>
        </authorList>
    </citation>
    <scope>NUCLEOTIDE SEQUENCE</scope>
    <source>
        <strain evidence="2">FSSC 5 MPI-SDFR-AT-0091</strain>
    </source>
</reference>
<evidence type="ECO:0000313" key="3">
    <source>
        <dbReference type="Proteomes" id="UP000736672"/>
    </source>
</evidence>
<name>A0A9P9KZT5_FUSSL</name>
<feature type="transmembrane region" description="Helical" evidence="1">
    <location>
        <begin position="61"/>
        <end position="79"/>
    </location>
</feature>
<dbReference type="EMBL" id="JAGTJS010000004">
    <property type="protein sequence ID" value="KAH7271607.1"/>
    <property type="molecule type" value="Genomic_DNA"/>
</dbReference>
<proteinExistence type="predicted"/>
<keyword evidence="3" id="KW-1185">Reference proteome</keyword>
<keyword evidence="1" id="KW-1133">Transmembrane helix</keyword>
<keyword evidence="1" id="KW-0472">Membrane</keyword>
<keyword evidence="1" id="KW-0812">Transmembrane</keyword>
<protein>
    <submittedName>
        <fullName evidence="2">Uncharacterized protein</fullName>
    </submittedName>
</protein>
<organism evidence="2 3">
    <name type="scientific">Fusarium solani</name>
    <name type="common">Filamentous fungus</name>
    <dbReference type="NCBI Taxonomy" id="169388"/>
    <lineage>
        <taxon>Eukaryota</taxon>
        <taxon>Fungi</taxon>
        <taxon>Dikarya</taxon>
        <taxon>Ascomycota</taxon>
        <taxon>Pezizomycotina</taxon>
        <taxon>Sordariomycetes</taxon>
        <taxon>Hypocreomycetidae</taxon>
        <taxon>Hypocreales</taxon>
        <taxon>Nectriaceae</taxon>
        <taxon>Fusarium</taxon>
        <taxon>Fusarium solani species complex</taxon>
    </lineage>
</organism>
<evidence type="ECO:0000313" key="2">
    <source>
        <dbReference type="EMBL" id="KAH7271607.1"/>
    </source>
</evidence>
<dbReference type="Proteomes" id="UP000736672">
    <property type="component" value="Unassembled WGS sequence"/>
</dbReference>
<sequence length="104" mass="11814">MPTPTDSEVKPLPPVAGWKSIPLDVDWTNTIFDINWKPGIEGKRSFTGSPSPQKKTWDRDLALVALPILGFCGFMYSIWDRICHWEELIWPSGDTATTMLMKAY</sequence>